<dbReference type="FunFam" id="3.40.50.11540:FF:000001">
    <property type="entry name" value="NADH dehydrogenase [ubiquinone] flavoprotein 1, mitochondrial"/>
    <property type="match status" value="1"/>
</dbReference>
<dbReference type="RefSeq" id="WP_014559400.1">
    <property type="nucleotide sequence ID" value="NC_017464.1"/>
</dbReference>
<dbReference type="GO" id="GO:0051539">
    <property type="term" value="F:4 iron, 4 sulfur cluster binding"/>
    <property type="evidence" value="ECO:0007669"/>
    <property type="project" value="UniProtKB-KW"/>
</dbReference>
<dbReference type="HOGENOM" id="CLU_014881_3_2_10"/>
<dbReference type="eggNOG" id="COG1894">
    <property type="taxonomic scope" value="Bacteria"/>
</dbReference>
<dbReference type="KEGG" id="ial:IALB_0530"/>
<dbReference type="InterPro" id="IPR019554">
    <property type="entry name" value="Soluble_ligand-bd"/>
</dbReference>
<sequence length="661" mass="72997">MKNFDQLCCEKCWHTPQNPCEHFIQCCTEGPLCHNDEKCRIEISSLRKRLRYEEHELPIIIIGMGTCGLASGAGKVKETILEELKKLNIEAIVESTGCIGYCAVEPIVDVKLPGEDRVSYCEIVPKIVPKFLHTVLIEKKIFKEKLLGTHGKTNQDARNINEIPFFEFQRKIVLSNCGIINPDSIDTYLAYGGFKAFDKVVRLMKPEEVIKEISISGLRGRGGGGFPTGKKWELAYKQKADQKYLICNADEGDPGAFMDRSLLESDPFRVIEGMMIAAYAIGASQAYIYCRAEYPLAIEKLQNAINLCERYGILGNNILNTGFSLHIKIKKGAGAFVCGEETALIASIEGKRGMPRPRPPYPVQAGLWGKPTVINNVETFGNVPSIILMGGEEFAKIGTEKSKGTKVFALSGNVKNTGLVEVPMGTTLADVVFKIGGGIPNGKEFKAVQIGGPSGGCIPEHLIDTPVDYESLKEIGAMMGSGGFVVMDEDTCMVDVAKYFLTFIQQESCGKCVPCREGTKRMLEIIERIPQRYSSGKDKNEQLLRFKGMIHLQRLADVIKDTSLCGLGQSAPNPVLSGLRYFREEYEEHLYDRKCSAGVCKELLTFTIDNEKCTGCGICLRKCAVEAIVGEKGQAHYILDEKCIKCGMCVENCRFDAINVN</sequence>
<dbReference type="PANTHER" id="PTHR43578">
    <property type="entry name" value="NADH-QUINONE OXIDOREDUCTASE SUBUNIT F"/>
    <property type="match status" value="1"/>
</dbReference>
<dbReference type="Gene3D" id="1.20.1440.230">
    <property type="entry name" value="NADH-ubiquinone oxidoreductase 51kDa subunit, iron-sulphur binding domain"/>
    <property type="match status" value="1"/>
</dbReference>
<dbReference type="SUPFAM" id="SSF140490">
    <property type="entry name" value="Nqo1C-terminal domain-like"/>
    <property type="match status" value="1"/>
</dbReference>
<accession>I0AGY5</accession>
<dbReference type="CDD" id="cd02980">
    <property type="entry name" value="TRX_Fd_family"/>
    <property type="match status" value="1"/>
</dbReference>
<feature type="domain" description="4Fe-4S ferredoxin-type" evidence="6">
    <location>
        <begin position="634"/>
        <end position="661"/>
    </location>
</feature>
<evidence type="ECO:0000256" key="5">
    <source>
        <dbReference type="ARBA" id="ARBA00023014"/>
    </source>
</evidence>
<dbReference type="PROSITE" id="PS51379">
    <property type="entry name" value="4FE4S_FER_2"/>
    <property type="match status" value="2"/>
</dbReference>
<protein>
    <submittedName>
        <fullName evidence="7">Hydrogenase subunit HydB</fullName>
    </submittedName>
</protein>
<evidence type="ECO:0000256" key="3">
    <source>
        <dbReference type="ARBA" id="ARBA00022723"/>
    </source>
</evidence>
<gene>
    <name evidence="7" type="primary">hydB</name>
    <name evidence="7" type="ordered locus">IALB_0530</name>
</gene>
<evidence type="ECO:0000256" key="1">
    <source>
        <dbReference type="ARBA" id="ARBA00007523"/>
    </source>
</evidence>
<dbReference type="Pfam" id="PF01512">
    <property type="entry name" value="Complex1_51K"/>
    <property type="match status" value="1"/>
</dbReference>
<keyword evidence="4" id="KW-0408">Iron</keyword>
<dbReference type="PATRIC" id="fig|945713.3.peg.530"/>
<keyword evidence="3" id="KW-0479">Metal-binding</keyword>
<dbReference type="InterPro" id="IPR017896">
    <property type="entry name" value="4Fe4S_Fe-S-bd"/>
</dbReference>
<dbReference type="Pfam" id="PF10531">
    <property type="entry name" value="SLBB"/>
    <property type="match status" value="1"/>
</dbReference>
<dbReference type="PROSITE" id="PS00645">
    <property type="entry name" value="COMPLEX1_51K_2"/>
    <property type="match status" value="1"/>
</dbReference>
<dbReference type="Gene3D" id="3.40.30.10">
    <property type="entry name" value="Glutaredoxin"/>
    <property type="match status" value="1"/>
</dbReference>
<evidence type="ECO:0000313" key="8">
    <source>
        <dbReference type="Proteomes" id="UP000007394"/>
    </source>
</evidence>
<dbReference type="Pfam" id="PF13187">
    <property type="entry name" value="Fer4_9"/>
    <property type="match status" value="1"/>
</dbReference>
<dbReference type="eggNOG" id="COG3411">
    <property type="taxonomic scope" value="Bacteria"/>
</dbReference>
<dbReference type="Gene3D" id="3.30.70.20">
    <property type="match status" value="1"/>
</dbReference>
<dbReference type="InterPro" id="IPR037207">
    <property type="entry name" value="Nuop51_4Fe4S-bd_sf"/>
</dbReference>
<dbReference type="SUPFAM" id="SSF54862">
    <property type="entry name" value="4Fe-4S ferredoxins"/>
    <property type="match status" value="1"/>
</dbReference>
<dbReference type="EMBL" id="CP003418">
    <property type="protein sequence ID" value="AFH48242.1"/>
    <property type="molecule type" value="Genomic_DNA"/>
</dbReference>
<keyword evidence="5" id="KW-0411">Iron-sulfur</keyword>
<dbReference type="InterPro" id="IPR001949">
    <property type="entry name" value="NADH-UbQ_OxRdtase_51kDa_CS"/>
</dbReference>
<dbReference type="SUPFAM" id="SSF142019">
    <property type="entry name" value="Nqo1 FMN-binding domain-like"/>
    <property type="match status" value="1"/>
</dbReference>
<evidence type="ECO:0000256" key="2">
    <source>
        <dbReference type="ARBA" id="ARBA00022485"/>
    </source>
</evidence>
<dbReference type="Gene3D" id="3.40.50.11540">
    <property type="entry name" value="NADH-ubiquinone oxidoreductase 51kDa subunit"/>
    <property type="match status" value="1"/>
</dbReference>
<dbReference type="InterPro" id="IPR036249">
    <property type="entry name" value="Thioredoxin-like_sf"/>
</dbReference>
<dbReference type="PANTHER" id="PTHR43578:SF3">
    <property type="entry name" value="NADH-QUINONE OXIDOREDUCTASE SUBUNIT F"/>
    <property type="match status" value="1"/>
</dbReference>
<dbReference type="GO" id="GO:0046872">
    <property type="term" value="F:metal ion binding"/>
    <property type="evidence" value="ECO:0007669"/>
    <property type="project" value="UniProtKB-KW"/>
</dbReference>
<keyword evidence="2" id="KW-0004">4Fe-4S</keyword>
<evidence type="ECO:0000259" key="6">
    <source>
        <dbReference type="PROSITE" id="PS51379"/>
    </source>
</evidence>
<dbReference type="SUPFAM" id="SSF52833">
    <property type="entry name" value="Thioredoxin-like"/>
    <property type="match status" value="1"/>
</dbReference>
<dbReference type="GO" id="GO:0010181">
    <property type="term" value="F:FMN binding"/>
    <property type="evidence" value="ECO:0007669"/>
    <property type="project" value="InterPro"/>
</dbReference>
<dbReference type="STRING" id="945713.IALB_0530"/>
<dbReference type="Gene3D" id="6.10.250.1450">
    <property type="match status" value="1"/>
</dbReference>
<dbReference type="OrthoDB" id="9761899at2"/>
<evidence type="ECO:0000256" key="4">
    <source>
        <dbReference type="ARBA" id="ARBA00023004"/>
    </source>
</evidence>
<evidence type="ECO:0000313" key="7">
    <source>
        <dbReference type="EMBL" id="AFH48242.1"/>
    </source>
</evidence>
<reference evidence="7 8" key="1">
    <citation type="journal article" date="2012" name="Front. Microbiol.">
        <title>Complete genome of Ignavibacterium album, a metabolically versatile, flagellated, facultative anaerobe from the phylum Chlorobi.</title>
        <authorList>
            <person name="Liu Z."/>
            <person name="Frigaard N.-U."/>
            <person name="Vogl K."/>
            <person name="Iino T."/>
            <person name="Ohkuma M."/>
            <person name="Overmann J."/>
            <person name="Bryant D.A."/>
        </authorList>
    </citation>
    <scope>NUCLEOTIDE SEQUENCE [LARGE SCALE GENOMIC DNA]</scope>
    <source>
        <strain evidence="8">DSM 19864 / JCM 16511 / NBRC 101810 / Mat9-16</strain>
    </source>
</reference>
<dbReference type="InterPro" id="IPR037225">
    <property type="entry name" value="Nuo51_FMN-bd_sf"/>
</dbReference>
<name>I0AGY5_IGNAJ</name>
<comment type="similarity">
    <text evidence="1">Belongs to the complex I 51 kDa subunit family.</text>
</comment>
<dbReference type="NCBIfam" id="NF040902">
    <property type="entry name" value="NuoF_pre_CCxxC"/>
    <property type="match status" value="1"/>
</dbReference>
<dbReference type="InterPro" id="IPR019575">
    <property type="entry name" value="Nuop51_4Fe4S-bd"/>
</dbReference>
<dbReference type="Pfam" id="PF10589">
    <property type="entry name" value="NADH_4Fe-4S"/>
    <property type="match status" value="1"/>
</dbReference>
<dbReference type="SUPFAM" id="SSF142984">
    <property type="entry name" value="Nqo1 middle domain-like"/>
    <property type="match status" value="1"/>
</dbReference>
<dbReference type="GO" id="GO:0008137">
    <property type="term" value="F:NADH dehydrogenase (ubiquinone) activity"/>
    <property type="evidence" value="ECO:0007669"/>
    <property type="project" value="InterPro"/>
</dbReference>
<keyword evidence="8" id="KW-1185">Reference proteome</keyword>
<organism evidence="7 8">
    <name type="scientific">Ignavibacterium album (strain DSM 19864 / JCM 16511 / NBRC 101810 / Mat9-16)</name>
    <dbReference type="NCBI Taxonomy" id="945713"/>
    <lineage>
        <taxon>Bacteria</taxon>
        <taxon>Pseudomonadati</taxon>
        <taxon>Ignavibacteriota</taxon>
        <taxon>Ignavibacteria</taxon>
        <taxon>Ignavibacteriales</taxon>
        <taxon>Ignavibacteriaceae</taxon>
        <taxon>Ignavibacterium</taxon>
    </lineage>
</organism>
<dbReference type="Proteomes" id="UP000007394">
    <property type="component" value="Chromosome"/>
</dbReference>
<feature type="domain" description="4Fe-4S ferredoxin-type" evidence="6">
    <location>
        <begin position="604"/>
        <end position="633"/>
    </location>
</feature>
<dbReference type="SMART" id="SM00928">
    <property type="entry name" value="NADH_4Fe-4S"/>
    <property type="match status" value="1"/>
</dbReference>
<dbReference type="Gene3D" id="3.10.20.600">
    <property type="match status" value="1"/>
</dbReference>
<dbReference type="AlphaFoldDB" id="I0AGY5"/>
<proteinExistence type="inferred from homology"/>
<dbReference type="InterPro" id="IPR011538">
    <property type="entry name" value="Nuo51_FMN-bd"/>
</dbReference>